<evidence type="ECO:0000313" key="1">
    <source>
        <dbReference type="EMBL" id="UUX59310.1"/>
    </source>
</evidence>
<dbReference type="EMBL" id="CP102487">
    <property type="protein sequence ID" value="UUX59310.1"/>
    <property type="molecule type" value="Genomic_DNA"/>
</dbReference>
<reference evidence="1" key="1">
    <citation type="journal article" date="2022" name="Pest Manag. Sci.">
        <title>Glutamicibacter halophytocola-mediated host fitness of potato tuber moth on Solanaceae crops.</title>
        <authorList>
            <person name="Wang W."/>
            <person name="Xiao G."/>
            <person name="Du G."/>
            <person name="Chang L."/>
            <person name="Yang Y."/>
            <person name="Ye J."/>
            <person name="Chen B."/>
        </authorList>
    </citation>
    <scope>NUCLEOTIDE SEQUENCE</scope>
    <source>
        <strain evidence="1">S2</strain>
    </source>
</reference>
<sequence length="134" mass="14283">MTPKHDKIKTVDAGKAERQGRLSKARQFLQSADDLRSLYEDDSVVADTAVTLYVHAGIAAADVICAVSLGKYAQGDSHQDAVKLLATADAAAAKLLDTLLHMKTRAGYGFDPISNTKLIQAERAARAIVEKASS</sequence>
<evidence type="ECO:0000313" key="2">
    <source>
        <dbReference type="Proteomes" id="UP001060018"/>
    </source>
</evidence>
<evidence type="ECO:0008006" key="3">
    <source>
        <dbReference type="Google" id="ProtNLM"/>
    </source>
</evidence>
<gene>
    <name evidence="1" type="ORF">NUH22_01325</name>
</gene>
<name>A0AA94XT00_9MICC</name>
<organism evidence="1 2">
    <name type="scientific">Glutamicibacter halophytocola</name>
    <dbReference type="NCBI Taxonomy" id="1933880"/>
    <lineage>
        <taxon>Bacteria</taxon>
        <taxon>Bacillati</taxon>
        <taxon>Actinomycetota</taxon>
        <taxon>Actinomycetes</taxon>
        <taxon>Micrococcales</taxon>
        <taxon>Micrococcaceae</taxon>
        <taxon>Glutamicibacter</taxon>
    </lineage>
</organism>
<dbReference type="RefSeq" id="WP_257745792.1">
    <property type="nucleotide sequence ID" value="NZ_CP102487.1"/>
</dbReference>
<dbReference type="Proteomes" id="UP001060018">
    <property type="component" value="Chromosome"/>
</dbReference>
<accession>A0AA94XT00</accession>
<protein>
    <recommendedName>
        <fullName evidence="3">HEPN domain-containing protein</fullName>
    </recommendedName>
</protein>
<dbReference type="AlphaFoldDB" id="A0AA94XT00"/>
<proteinExistence type="predicted"/>